<feature type="transmembrane region" description="Helical" evidence="1">
    <location>
        <begin position="116"/>
        <end position="135"/>
    </location>
</feature>
<keyword evidence="1" id="KW-1133">Transmembrane helix</keyword>
<dbReference type="EMBL" id="JABXYM010000001">
    <property type="protein sequence ID" value="MCR6095762.1"/>
    <property type="molecule type" value="Genomic_DNA"/>
</dbReference>
<dbReference type="Proteomes" id="UP001057753">
    <property type="component" value="Unassembled WGS sequence"/>
</dbReference>
<proteinExistence type="predicted"/>
<organism evidence="2 3">
    <name type="scientific">Salipaludibacillus agaradhaerens</name>
    <name type="common">Bacillus agaradhaerens</name>
    <dbReference type="NCBI Taxonomy" id="76935"/>
    <lineage>
        <taxon>Bacteria</taxon>
        <taxon>Bacillati</taxon>
        <taxon>Bacillota</taxon>
        <taxon>Bacilli</taxon>
        <taxon>Bacillales</taxon>
        <taxon>Bacillaceae</taxon>
    </lineage>
</organism>
<protein>
    <submittedName>
        <fullName evidence="2">YwiC-like family protein</fullName>
    </submittedName>
</protein>
<feature type="transmembrane region" description="Helical" evidence="1">
    <location>
        <begin position="175"/>
        <end position="199"/>
    </location>
</feature>
<evidence type="ECO:0000313" key="2">
    <source>
        <dbReference type="EMBL" id="MCR6095762.1"/>
    </source>
</evidence>
<feature type="transmembrane region" description="Helical" evidence="1">
    <location>
        <begin position="65"/>
        <end position="81"/>
    </location>
</feature>
<feature type="transmembrane region" description="Helical" evidence="1">
    <location>
        <begin position="12"/>
        <end position="28"/>
    </location>
</feature>
<keyword evidence="1" id="KW-0472">Membrane</keyword>
<accession>A0A9Q4FY48</accession>
<evidence type="ECO:0000256" key="1">
    <source>
        <dbReference type="SAM" id="Phobius"/>
    </source>
</evidence>
<evidence type="ECO:0000313" key="3">
    <source>
        <dbReference type="Proteomes" id="UP001057753"/>
    </source>
</evidence>
<gene>
    <name evidence="2" type="ORF">HXA33_04330</name>
</gene>
<dbReference type="Pfam" id="PF14256">
    <property type="entry name" value="YwiC"/>
    <property type="match status" value="1"/>
</dbReference>
<comment type="caution">
    <text evidence="2">The sequence shown here is derived from an EMBL/GenBank/DDBJ whole genome shotgun (WGS) entry which is preliminary data.</text>
</comment>
<feature type="transmembrane region" description="Helical" evidence="1">
    <location>
        <begin position="87"/>
        <end position="104"/>
    </location>
</feature>
<dbReference type="InterPro" id="IPR025576">
    <property type="entry name" value="YwiC"/>
</dbReference>
<dbReference type="RefSeq" id="WP_257820501.1">
    <property type="nucleotide sequence ID" value="NZ_JABXYM010000001.1"/>
</dbReference>
<feature type="transmembrane region" description="Helical" evidence="1">
    <location>
        <begin position="141"/>
        <end position="163"/>
    </location>
</feature>
<feature type="transmembrane region" description="Helical" evidence="1">
    <location>
        <begin position="34"/>
        <end position="53"/>
    </location>
</feature>
<reference evidence="2" key="1">
    <citation type="submission" date="2020-06" db="EMBL/GenBank/DDBJ databases">
        <title>Insight into the genomes of haloalkaliphilic bacilli from Kenyan soda lakes.</title>
        <authorList>
            <person name="Mwirichia R."/>
            <person name="Villamizar G.C."/>
            <person name="Poehlein A."/>
            <person name="Mugweru J."/>
            <person name="Kipnyargis A."/>
            <person name="Kiplimo D."/>
            <person name="Orwa P."/>
            <person name="Daniel R."/>
        </authorList>
    </citation>
    <scope>NUCLEOTIDE SEQUENCE</scope>
    <source>
        <strain evidence="2">B1096_S55</strain>
    </source>
</reference>
<dbReference type="AlphaFoldDB" id="A0A9Q4FY48"/>
<keyword evidence="3" id="KW-1185">Reference proteome</keyword>
<feature type="transmembrane region" description="Helical" evidence="1">
    <location>
        <begin position="219"/>
        <end position="241"/>
    </location>
</feature>
<name>A0A9Q4FY48_SALAG</name>
<keyword evidence="1" id="KW-0812">Transmembrane</keyword>
<sequence length="242" mass="27411">MKWYIPKEHGAWAMFIIPFWTGAAISGLSWHHLIFFIGLTALYFAQAPLLTYIRQPKHQDVWPSFLIYTGIGLSITVPYIFSEVYLVYIFLGILPLFLVNSLFAKLKKERFFINDLSAIIALSALLLSAYVIGAGELRAEAFHYMLLIIIFFVASVFHVKALIREKNNKPFKLVSLVYHIVITVLAFLTGWLMAGVVFLLTLGKTALIPKKYLSKPRQIGIVEIVNSAVFLVLLVSGYYVFA</sequence>